<dbReference type="InterPro" id="IPR016040">
    <property type="entry name" value="NAD(P)-bd_dom"/>
</dbReference>
<dbReference type="InterPro" id="IPR051606">
    <property type="entry name" value="Polyketide_Oxido-like"/>
</dbReference>
<evidence type="ECO:0000259" key="1">
    <source>
        <dbReference type="Pfam" id="PF13460"/>
    </source>
</evidence>
<feature type="domain" description="NAD(P)-binding" evidence="1">
    <location>
        <begin position="7"/>
        <end position="193"/>
    </location>
</feature>
<dbReference type="GO" id="GO:0016646">
    <property type="term" value="F:oxidoreductase activity, acting on the CH-NH group of donors, NAD or NADP as acceptor"/>
    <property type="evidence" value="ECO:0007669"/>
    <property type="project" value="TreeGrafter"/>
</dbReference>
<keyword evidence="3" id="KW-1185">Reference proteome</keyword>
<dbReference type="Gene3D" id="3.40.50.720">
    <property type="entry name" value="NAD(P)-binding Rossmann-like Domain"/>
    <property type="match status" value="1"/>
</dbReference>
<dbReference type="Pfam" id="PF13460">
    <property type="entry name" value="NAD_binding_10"/>
    <property type="match status" value="1"/>
</dbReference>
<dbReference type="RefSeq" id="WP_066084085.1">
    <property type="nucleotide sequence ID" value="NZ_CP126114.1"/>
</dbReference>
<dbReference type="SUPFAM" id="SSF51735">
    <property type="entry name" value="NAD(P)-binding Rossmann-fold domains"/>
    <property type="match status" value="1"/>
</dbReference>
<dbReference type="EMBL" id="CP126114">
    <property type="protein sequence ID" value="WHY87645.1"/>
    <property type="molecule type" value="Genomic_DNA"/>
</dbReference>
<evidence type="ECO:0000313" key="3">
    <source>
        <dbReference type="Proteomes" id="UP001178288"/>
    </source>
</evidence>
<dbReference type="KEGG" id="nnv:QNH39_07395"/>
<dbReference type="Proteomes" id="UP001178288">
    <property type="component" value="Chromosome"/>
</dbReference>
<proteinExistence type="predicted"/>
<dbReference type="PANTHER" id="PTHR43355">
    <property type="entry name" value="FLAVIN REDUCTASE (NADPH)"/>
    <property type="match status" value="1"/>
</dbReference>
<dbReference type="PANTHER" id="PTHR43355:SF2">
    <property type="entry name" value="FLAVIN REDUCTASE (NADPH)"/>
    <property type="match status" value="1"/>
</dbReference>
<evidence type="ECO:0000313" key="2">
    <source>
        <dbReference type="EMBL" id="WHY87645.1"/>
    </source>
</evidence>
<organism evidence="2 3">
    <name type="scientific">Neobacillus novalis</name>
    <dbReference type="NCBI Taxonomy" id="220687"/>
    <lineage>
        <taxon>Bacteria</taxon>
        <taxon>Bacillati</taxon>
        <taxon>Bacillota</taxon>
        <taxon>Bacilli</taxon>
        <taxon>Bacillales</taxon>
        <taxon>Bacillaceae</taxon>
        <taxon>Neobacillus</taxon>
    </lineage>
</organism>
<protein>
    <submittedName>
        <fullName evidence="2">NAD(P)H-binding protein</fullName>
    </submittedName>
</protein>
<gene>
    <name evidence="2" type="ORF">QNH39_07395</name>
</gene>
<name>A0AA95SA24_9BACI</name>
<sequence>MNICLFGATGRVGSVILENALSNHHSVQALVRDAKKMNQKAACLTVREGNVLQEEDIIHSITGADAVISALNTDGSSTLSESMPFIIKHMKKHKINRIITIGTAGILQARSAPYLYRFQSSESRRKSTKDAEEHLKAFLLLKDSGLDWTIVCPTYLPVGERIGTYRYEKDFLPENPSSISIFDTGDFAYRQLFSDEFIRSRVGLTY</sequence>
<reference evidence="2" key="1">
    <citation type="submission" date="2023-05" db="EMBL/GenBank/DDBJ databases">
        <title>Comparative genomics of Bacillaceae isolates and their secondary metabolite potential.</title>
        <authorList>
            <person name="Song L."/>
            <person name="Nielsen L.J."/>
            <person name="Mohite O."/>
            <person name="Xu X."/>
            <person name="Weber T."/>
            <person name="Kovacs A.T."/>
        </authorList>
    </citation>
    <scope>NUCLEOTIDE SEQUENCE</scope>
    <source>
        <strain evidence="2">XLM17</strain>
    </source>
</reference>
<dbReference type="InterPro" id="IPR036291">
    <property type="entry name" value="NAD(P)-bd_dom_sf"/>
</dbReference>
<accession>A0AA95SA24</accession>
<dbReference type="AlphaFoldDB" id="A0AA95SA24"/>